<evidence type="ECO:0000256" key="7">
    <source>
        <dbReference type="ARBA" id="ARBA00022801"/>
    </source>
</evidence>
<dbReference type="Pfam" id="PF00293">
    <property type="entry name" value="NUDIX"/>
    <property type="match status" value="1"/>
</dbReference>
<proteinExistence type="inferred from homology"/>
<evidence type="ECO:0000256" key="5">
    <source>
        <dbReference type="ARBA" id="ARBA00022723"/>
    </source>
</evidence>
<evidence type="ECO:0000259" key="13">
    <source>
        <dbReference type="PROSITE" id="PS51462"/>
    </source>
</evidence>
<evidence type="ECO:0000256" key="10">
    <source>
        <dbReference type="ARBA" id="ARBA00035861"/>
    </source>
</evidence>
<comment type="cofactor">
    <cofactor evidence="1">
        <name>Mg(2+)</name>
        <dbReference type="ChEBI" id="CHEBI:18420"/>
    </cofactor>
</comment>
<evidence type="ECO:0000256" key="2">
    <source>
        <dbReference type="ARBA" id="ARBA00005582"/>
    </source>
</evidence>
<dbReference type="InterPro" id="IPR047127">
    <property type="entry name" value="MutT-like"/>
</dbReference>
<dbReference type="eggNOG" id="COG1051">
    <property type="taxonomic scope" value="Bacteria"/>
</dbReference>
<keyword evidence="3" id="KW-0515">Mutator protein</keyword>
<comment type="catalytic activity">
    <reaction evidence="10">
        <text>8-oxo-dGTP + H2O = 8-oxo-dGMP + diphosphate + H(+)</text>
        <dbReference type="Rhea" id="RHEA:31575"/>
        <dbReference type="ChEBI" id="CHEBI:15377"/>
        <dbReference type="ChEBI" id="CHEBI:15378"/>
        <dbReference type="ChEBI" id="CHEBI:33019"/>
        <dbReference type="ChEBI" id="CHEBI:63224"/>
        <dbReference type="ChEBI" id="CHEBI:77896"/>
        <dbReference type="EC" id="3.6.1.55"/>
    </reaction>
</comment>
<dbReference type="GO" id="GO:0044715">
    <property type="term" value="F:8-oxo-dGDP phosphatase activity"/>
    <property type="evidence" value="ECO:0007669"/>
    <property type="project" value="TreeGrafter"/>
</dbReference>
<keyword evidence="4" id="KW-0235">DNA replication</keyword>
<dbReference type="PANTHER" id="PTHR47707">
    <property type="entry name" value="8-OXO-DGTP DIPHOSPHATASE"/>
    <property type="match status" value="1"/>
</dbReference>
<comment type="similarity">
    <text evidence="2 12">Belongs to the Nudix hydrolase family.</text>
</comment>
<keyword evidence="15" id="KW-1185">Reference proteome</keyword>
<keyword evidence="6" id="KW-0227">DNA damage</keyword>
<dbReference type="CDD" id="cd03425">
    <property type="entry name" value="NUDIX_MutT_NudA_like"/>
    <property type="match status" value="1"/>
</dbReference>
<keyword evidence="9" id="KW-0234">DNA repair</keyword>
<dbReference type="GO" id="GO:0044716">
    <property type="term" value="F:8-oxo-GDP phosphatase activity"/>
    <property type="evidence" value="ECO:0007669"/>
    <property type="project" value="TreeGrafter"/>
</dbReference>
<gene>
    <name evidence="14" type="ORF">HMPREF0063_10955</name>
</gene>
<keyword evidence="7 12" id="KW-0378">Hydrolase</keyword>
<evidence type="ECO:0000313" key="14">
    <source>
        <dbReference type="EMBL" id="EFQ84239.1"/>
    </source>
</evidence>
<dbReference type="GO" id="GO:0006281">
    <property type="term" value="P:DNA repair"/>
    <property type="evidence" value="ECO:0007669"/>
    <property type="project" value="UniProtKB-KW"/>
</dbReference>
<dbReference type="GO" id="GO:0046872">
    <property type="term" value="F:metal ion binding"/>
    <property type="evidence" value="ECO:0007669"/>
    <property type="project" value="UniProtKB-KW"/>
</dbReference>
<dbReference type="InterPro" id="IPR015797">
    <property type="entry name" value="NUDIX_hydrolase-like_dom_sf"/>
</dbReference>
<evidence type="ECO:0000256" key="12">
    <source>
        <dbReference type="RuleBase" id="RU003476"/>
    </source>
</evidence>
<dbReference type="GO" id="GO:0008413">
    <property type="term" value="F:8-oxo-7,8-dihydroguanosine triphosphate pyrophosphatase activity"/>
    <property type="evidence" value="ECO:0007669"/>
    <property type="project" value="TreeGrafter"/>
</dbReference>
<evidence type="ECO:0000256" key="11">
    <source>
        <dbReference type="ARBA" id="ARBA00038905"/>
    </source>
</evidence>
<dbReference type="GO" id="GO:0006260">
    <property type="term" value="P:DNA replication"/>
    <property type="evidence" value="ECO:0007669"/>
    <property type="project" value="UniProtKB-KW"/>
</dbReference>
<keyword evidence="8" id="KW-0460">Magnesium</keyword>
<reference evidence="14" key="1">
    <citation type="submission" date="2010-08" db="EMBL/GenBank/DDBJ databases">
        <authorList>
            <person name="Muzny D."/>
            <person name="Qin X."/>
            <person name="Buhay C."/>
            <person name="Dugan-Rocha S."/>
            <person name="Ding Y."/>
            <person name="Chen G."/>
            <person name="Hawes A."/>
            <person name="Holder M."/>
            <person name="Jhangiani S."/>
            <person name="Johnson A."/>
            <person name="Khan Z."/>
            <person name="Li Z."/>
            <person name="Liu W."/>
            <person name="Liu X."/>
            <person name="Perez L."/>
            <person name="Shen H."/>
            <person name="Wang Q."/>
            <person name="Watt J."/>
            <person name="Xi L."/>
            <person name="Xin Y."/>
            <person name="Zhou J."/>
            <person name="Deng J."/>
            <person name="Jiang H."/>
            <person name="Liu Y."/>
            <person name="Qu J."/>
            <person name="Song X.-Z."/>
            <person name="Zhang L."/>
            <person name="Villasana D."/>
            <person name="Johnson A."/>
            <person name="Liu J."/>
            <person name="Liyanage D."/>
            <person name="Lorensuhewa L."/>
            <person name="Robinson T."/>
            <person name="Song A."/>
            <person name="Song B.-B."/>
            <person name="Dinh H."/>
            <person name="Thornton R."/>
            <person name="Coyle M."/>
            <person name="Francisco L."/>
            <person name="Jackson L."/>
            <person name="Javaid M."/>
            <person name="Korchina V."/>
            <person name="Kovar C."/>
            <person name="Mata R."/>
            <person name="Mathew T."/>
            <person name="Ngo R."/>
            <person name="Nguyen L."/>
            <person name="Nguyen N."/>
            <person name="Okwuonu G."/>
            <person name="Ongeri F."/>
            <person name="Pham C."/>
            <person name="Simmons D."/>
            <person name="Wilczek-Boney K."/>
            <person name="Hale W."/>
            <person name="Jakkamsetti A."/>
            <person name="Pham P."/>
            <person name="Ruth R."/>
            <person name="San Lucas F."/>
            <person name="Warren J."/>
            <person name="Zhang J."/>
            <person name="Zhao Z."/>
            <person name="Zhou C."/>
            <person name="Zhu D."/>
            <person name="Lee S."/>
            <person name="Bess C."/>
            <person name="Blankenburg K."/>
            <person name="Forbes L."/>
            <person name="Fu Q."/>
            <person name="Gubbala S."/>
            <person name="Hirani K."/>
            <person name="Jayaseelan J.C."/>
            <person name="Lara F."/>
            <person name="Munidasa M."/>
            <person name="Palculict T."/>
            <person name="Patil S."/>
            <person name="Pu L.-L."/>
            <person name="Saada N."/>
            <person name="Tang L."/>
            <person name="Weissenberger G."/>
            <person name="Zhu Y."/>
            <person name="Hemphill L."/>
            <person name="Shang Y."/>
            <person name="Youmans B."/>
            <person name="Ayvaz T."/>
            <person name="Ross M."/>
            <person name="Santibanez J."/>
            <person name="Aqrawi P."/>
            <person name="Gross S."/>
            <person name="Joshi V."/>
            <person name="Fowler G."/>
            <person name="Nazareth L."/>
            <person name="Reid J."/>
            <person name="Worley K."/>
            <person name="Petrosino J."/>
            <person name="Highlander S."/>
            <person name="Gibbs R."/>
        </authorList>
    </citation>
    <scope>NUCLEOTIDE SEQUENCE [LARGE SCALE GENOMIC DNA]</scope>
    <source>
        <strain evidence="14">DSM 15272</strain>
    </source>
</reference>
<dbReference type="GO" id="GO:0035539">
    <property type="term" value="F:8-oxo-7,8-dihydrodeoxyguanosine triphosphate pyrophosphatase activity"/>
    <property type="evidence" value="ECO:0007669"/>
    <property type="project" value="UniProtKB-EC"/>
</dbReference>
<comment type="caution">
    <text evidence="14">The sequence shown here is derived from an EMBL/GenBank/DDBJ whole genome shotgun (WGS) entry which is preliminary data.</text>
</comment>
<evidence type="ECO:0000256" key="9">
    <source>
        <dbReference type="ARBA" id="ARBA00023204"/>
    </source>
</evidence>
<dbReference type="PROSITE" id="PS00893">
    <property type="entry name" value="NUDIX_BOX"/>
    <property type="match status" value="1"/>
</dbReference>
<dbReference type="Gene3D" id="3.90.79.10">
    <property type="entry name" value="Nucleoside Triphosphate Pyrophosphohydrolase"/>
    <property type="match status" value="1"/>
</dbReference>
<dbReference type="InterPro" id="IPR020476">
    <property type="entry name" value="Nudix_hydrolase"/>
</dbReference>
<sequence>MPGPARRRLVVGAVIVDDLDAPTRLLAARRLSGPSPVAGRWEFPGGKVEPGESPQEALVRELREELGFTARLGREVLNPEAATWPIAERFEMRIWFAVPADGVPTLGEVHSEIRWLACDRIGMLDWLDADVAVLPHLF</sequence>
<dbReference type="EC" id="3.6.1.55" evidence="11"/>
<dbReference type="STRING" id="585531.HMPREF0063_10955"/>
<dbReference type="RefSeq" id="WP_007077977.1">
    <property type="nucleotide sequence ID" value="NZ_CM001024.1"/>
</dbReference>
<dbReference type="PROSITE" id="PS51462">
    <property type="entry name" value="NUDIX"/>
    <property type="match status" value="1"/>
</dbReference>
<dbReference type="HOGENOM" id="CLU_037162_19_0_11"/>
<dbReference type="OrthoDB" id="9804442at2"/>
<evidence type="ECO:0000256" key="4">
    <source>
        <dbReference type="ARBA" id="ARBA00022705"/>
    </source>
</evidence>
<dbReference type="InterPro" id="IPR020084">
    <property type="entry name" value="NUDIX_hydrolase_CS"/>
</dbReference>
<evidence type="ECO:0000256" key="6">
    <source>
        <dbReference type="ARBA" id="ARBA00022763"/>
    </source>
</evidence>
<dbReference type="Proteomes" id="UP000003111">
    <property type="component" value="Unassembled WGS sequence"/>
</dbReference>
<dbReference type="PRINTS" id="PR00502">
    <property type="entry name" value="NUDIXFAMILY"/>
</dbReference>
<evidence type="ECO:0000256" key="8">
    <source>
        <dbReference type="ARBA" id="ARBA00022842"/>
    </source>
</evidence>
<keyword evidence="5" id="KW-0479">Metal-binding</keyword>
<feature type="domain" description="Nudix hydrolase" evidence="13">
    <location>
        <begin position="6"/>
        <end position="138"/>
    </location>
</feature>
<dbReference type="EMBL" id="ACLF03000003">
    <property type="protein sequence ID" value="EFQ84239.1"/>
    <property type="molecule type" value="Genomic_DNA"/>
</dbReference>
<evidence type="ECO:0000256" key="3">
    <source>
        <dbReference type="ARBA" id="ARBA00022457"/>
    </source>
</evidence>
<accession>E2SAG5</accession>
<dbReference type="InterPro" id="IPR000086">
    <property type="entry name" value="NUDIX_hydrolase_dom"/>
</dbReference>
<dbReference type="SUPFAM" id="SSF55811">
    <property type="entry name" value="Nudix"/>
    <property type="match status" value="1"/>
</dbReference>
<protein>
    <recommendedName>
        <fullName evidence="11">8-oxo-dGTP diphosphatase</fullName>
        <ecNumber evidence="11">3.6.1.55</ecNumber>
    </recommendedName>
</protein>
<organism evidence="14 15">
    <name type="scientific">Aeromicrobium marinum DSM 15272</name>
    <dbReference type="NCBI Taxonomy" id="585531"/>
    <lineage>
        <taxon>Bacteria</taxon>
        <taxon>Bacillati</taxon>
        <taxon>Actinomycetota</taxon>
        <taxon>Actinomycetes</taxon>
        <taxon>Propionibacteriales</taxon>
        <taxon>Nocardioidaceae</taxon>
        <taxon>Aeromicrobium</taxon>
    </lineage>
</organism>
<evidence type="ECO:0000313" key="15">
    <source>
        <dbReference type="Proteomes" id="UP000003111"/>
    </source>
</evidence>
<dbReference type="PANTHER" id="PTHR47707:SF1">
    <property type="entry name" value="NUDIX HYDROLASE FAMILY PROTEIN"/>
    <property type="match status" value="1"/>
</dbReference>
<name>E2SAG5_9ACTN</name>
<evidence type="ECO:0000256" key="1">
    <source>
        <dbReference type="ARBA" id="ARBA00001946"/>
    </source>
</evidence>
<dbReference type="AlphaFoldDB" id="E2SAG5"/>